<gene>
    <name evidence="1" type="ORF">E2F48_14050</name>
</gene>
<dbReference type="Pfam" id="PF01042">
    <property type="entry name" value="Ribonuc_L-PSP"/>
    <property type="match status" value="1"/>
</dbReference>
<comment type="caution">
    <text evidence="1">The sequence shown here is derived from an EMBL/GenBank/DDBJ whole genome shotgun (WGS) entry which is preliminary data.</text>
</comment>
<protein>
    <submittedName>
        <fullName evidence="1">RidA family protein</fullName>
    </submittedName>
</protein>
<organism evidence="1 2">
    <name type="scientific">Arthrobacter crusticola</name>
    <dbReference type="NCBI Taxonomy" id="2547960"/>
    <lineage>
        <taxon>Bacteria</taxon>
        <taxon>Bacillati</taxon>
        <taxon>Actinomycetota</taxon>
        <taxon>Actinomycetes</taxon>
        <taxon>Micrococcales</taxon>
        <taxon>Micrococcaceae</taxon>
        <taxon>Arthrobacter</taxon>
    </lineage>
</organism>
<dbReference type="RefSeq" id="WP_133404602.1">
    <property type="nucleotide sequence ID" value="NZ_SMTK01000005.1"/>
</dbReference>
<dbReference type="CDD" id="cd00448">
    <property type="entry name" value="YjgF_YER057c_UK114_family"/>
    <property type="match status" value="1"/>
</dbReference>
<dbReference type="Gene3D" id="3.30.1330.40">
    <property type="entry name" value="RutC-like"/>
    <property type="match status" value="1"/>
</dbReference>
<keyword evidence="2" id="KW-1185">Reference proteome</keyword>
<dbReference type="OrthoDB" id="8684161at2"/>
<evidence type="ECO:0000313" key="2">
    <source>
        <dbReference type="Proteomes" id="UP000295411"/>
    </source>
</evidence>
<dbReference type="EMBL" id="SMTK01000005">
    <property type="protein sequence ID" value="TDK23917.1"/>
    <property type="molecule type" value="Genomic_DNA"/>
</dbReference>
<reference evidence="1 2" key="1">
    <citation type="submission" date="2019-03" db="EMBL/GenBank/DDBJ databases">
        <title>Arthrobacter sp. nov., an bacterium isolated from biocrust in Mu Us Desert.</title>
        <authorList>
            <person name="Lixiong L."/>
        </authorList>
    </citation>
    <scope>NUCLEOTIDE SEQUENCE [LARGE SCALE GENOMIC DNA]</scope>
    <source>
        <strain evidence="1 2">SLN-3</strain>
    </source>
</reference>
<sequence length="131" mass="14125">MITKSNIDVPGLGDSRKYAYLQCVTAGDFAFVAGQTGVDKDYNIVSPEFGAQARQALRNVELALEAAGTNLANIVNLTVYLADARDAFEFIDICHELMNENFAPTAILGGIDFVLSGLRIEVQATAVIERP</sequence>
<dbReference type="InterPro" id="IPR006175">
    <property type="entry name" value="YjgF/YER057c/UK114"/>
</dbReference>
<name>A0A4R5TRV4_9MICC</name>
<dbReference type="SUPFAM" id="SSF55298">
    <property type="entry name" value="YjgF-like"/>
    <property type="match status" value="1"/>
</dbReference>
<dbReference type="AlphaFoldDB" id="A0A4R5TRV4"/>
<dbReference type="PANTHER" id="PTHR43857:SF1">
    <property type="entry name" value="YJGH FAMILY PROTEIN"/>
    <property type="match status" value="1"/>
</dbReference>
<evidence type="ECO:0000313" key="1">
    <source>
        <dbReference type="EMBL" id="TDK23917.1"/>
    </source>
</evidence>
<proteinExistence type="predicted"/>
<dbReference type="Proteomes" id="UP000295411">
    <property type="component" value="Unassembled WGS sequence"/>
</dbReference>
<accession>A0A4R5TRV4</accession>
<dbReference type="PANTHER" id="PTHR43857">
    <property type="entry name" value="BLR7761 PROTEIN"/>
    <property type="match status" value="1"/>
</dbReference>
<dbReference type="InterPro" id="IPR035959">
    <property type="entry name" value="RutC-like_sf"/>
</dbReference>